<reference evidence="1" key="1">
    <citation type="submission" date="2020-11" db="EMBL/GenBank/DDBJ databases">
        <authorList>
            <person name="Tran Van P."/>
        </authorList>
    </citation>
    <scope>NUCLEOTIDE SEQUENCE</scope>
</reference>
<organism evidence="1">
    <name type="scientific">Timema poppense</name>
    <name type="common">Walking stick</name>
    <dbReference type="NCBI Taxonomy" id="170557"/>
    <lineage>
        <taxon>Eukaryota</taxon>
        <taxon>Metazoa</taxon>
        <taxon>Ecdysozoa</taxon>
        <taxon>Arthropoda</taxon>
        <taxon>Hexapoda</taxon>
        <taxon>Insecta</taxon>
        <taxon>Pterygota</taxon>
        <taxon>Neoptera</taxon>
        <taxon>Polyneoptera</taxon>
        <taxon>Phasmatodea</taxon>
        <taxon>Timematodea</taxon>
        <taxon>Timematoidea</taxon>
        <taxon>Timematidae</taxon>
        <taxon>Timema</taxon>
    </lineage>
</organism>
<sequence length="101" mass="12156">MFQVNELEQKLNEENSKRFALEVQVNKMRYELQEKFHLERELANLQTHMEKEFVSRHELETLRCSYEAALSHAKKEAEMMARDTLNKKIYHINSFIDKQPA</sequence>
<accession>A0A7R9DUG8</accession>
<evidence type="ECO:0000313" key="1">
    <source>
        <dbReference type="EMBL" id="CAD7421160.1"/>
    </source>
</evidence>
<name>A0A7R9DUG8_TIMPO</name>
<dbReference type="AlphaFoldDB" id="A0A7R9DUG8"/>
<gene>
    <name evidence="1" type="ORF">TPSB3V08_LOCUS14575</name>
</gene>
<protein>
    <submittedName>
        <fullName evidence="1">Uncharacterized protein</fullName>
    </submittedName>
</protein>
<dbReference type="EMBL" id="OD044462">
    <property type="protein sequence ID" value="CAD7421160.1"/>
    <property type="molecule type" value="Genomic_DNA"/>
</dbReference>
<proteinExistence type="predicted"/>